<organism evidence="7 8">
    <name type="scientific">Lithohypha guttulata</name>
    <dbReference type="NCBI Taxonomy" id="1690604"/>
    <lineage>
        <taxon>Eukaryota</taxon>
        <taxon>Fungi</taxon>
        <taxon>Dikarya</taxon>
        <taxon>Ascomycota</taxon>
        <taxon>Pezizomycotina</taxon>
        <taxon>Eurotiomycetes</taxon>
        <taxon>Chaetothyriomycetidae</taxon>
        <taxon>Chaetothyriales</taxon>
        <taxon>Trichomeriaceae</taxon>
        <taxon>Lithohypha</taxon>
    </lineage>
</organism>
<accession>A0AAN7YKP1</accession>
<comment type="caution">
    <text evidence="7">The sequence shown here is derived from an EMBL/GenBank/DDBJ whole genome shotgun (WGS) entry which is preliminary data.</text>
</comment>
<evidence type="ECO:0000256" key="1">
    <source>
        <dbReference type="ARBA" id="ARBA00004123"/>
    </source>
</evidence>
<protein>
    <recommendedName>
        <fullName evidence="9">Translin-associated protein X</fullName>
    </recommendedName>
</protein>
<keyword evidence="8" id="KW-1185">Reference proteome</keyword>
<reference evidence="7 8" key="1">
    <citation type="submission" date="2023-08" db="EMBL/GenBank/DDBJ databases">
        <title>Black Yeasts Isolated from many extreme environments.</title>
        <authorList>
            <person name="Coleine C."/>
            <person name="Stajich J.E."/>
            <person name="Selbmann L."/>
        </authorList>
    </citation>
    <scope>NUCLEOTIDE SEQUENCE [LARGE SCALE GENOMIC DNA]</scope>
    <source>
        <strain evidence="7 8">CCFEE 5910</strain>
    </source>
</reference>
<feature type="compositionally biased region" description="Basic and acidic residues" evidence="6">
    <location>
        <begin position="40"/>
        <end position="50"/>
    </location>
</feature>
<evidence type="ECO:0000313" key="7">
    <source>
        <dbReference type="EMBL" id="KAK5090571.1"/>
    </source>
</evidence>
<evidence type="ECO:0000256" key="4">
    <source>
        <dbReference type="ARBA" id="ARBA00022490"/>
    </source>
</evidence>
<dbReference type="EMBL" id="JAVRRJ010000001">
    <property type="protein sequence ID" value="KAK5090571.1"/>
    <property type="molecule type" value="Genomic_DNA"/>
</dbReference>
<dbReference type="Proteomes" id="UP001309876">
    <property type="component" value="Unassembled WGS sequence"/>
</dbReference>
<dbReference type="InterPro" id="IPR016069">
    <property type="entry name" value="Translin_C"/>
</dbReference>
<comment type="similarity">
    <text evidence="3">Belongs to the translin family.</text>
</comment>
<dbReference type="Pfam" id="PF01997">
    <property type="entry name" value="Translin"/>
    <property type="match status" value="1"/>
</dbReference>
<dbReference type="CDD" id="cd14820">
    <property type="entry name" value="TRAX"/>
    <property type="match status" value="1"/>
</dbReference>
<dbReference type="GO" id="GO:0043565">
    <property type="term" value="F:sequence-specific DNA binding"/>
    <property type="evidence" value="ECO:0007669"/>
    <property type="project" value="InterPro"/>
</dbReference>
<dbReference type="GO" id="GO:0005737">
    <property type="term" value="C:cytoplasm"/>
    <property type="evidence" value="ECO:0007669"/>
    <property type="project" value="UniProtKB-SubCell"/>
</dbReference>
<comment type="subcellular location">
    <subcellularLocation>
        <location evidence="2">Cytoplasm</location>
    </subcellularLocation>
    <subcellularLocation>
        <location evidence="1">Nucleus</location>
    </subcellularLocation>
</comment>
<dbReference type="InterPro" id="IPR002848">
    <property type="entry name" value="Translin_fam"/>
</dbReference>
<feature type="region of interest" description="Disordered" evidence="6">
    <location>
        <begin position="13"/>
        <end position="57"/>
    </location>
</feature>
<name>A0AAN7YKP1_9EURO</name>
<dbReference type="Gene3D" id="1.20.58.190">
    <property type="entry name" value="Translin, domain 1"/>
    <property type="match status" value="1"/>
</dbReference>
<proteinExistence type="inferred from homology"/>
<keyword evidence="4" id="KW-0963">Cytoplasm</keyword>
<dbReference type="InterPro" id="IPR016068">
    <property type="entry name" value="Translin_N"/>
</dbReference>
<dbReference type="InterPro" id="IPR036081">
    <property type="entry name" value="Translin_sf"/>
</dbReference>
<dbReference type="GO" id="GO:0005634">
    <property type="term" value="C:nucleus"/>
    <property type="evidence" value="ECO:0007669"/>
    <property type="project" value="UniProtKB-SubCell"/>
</dbReference>
<dbReference type="PANTHER" id="PTHR10741">
    <property type="entry name" value="TRANSLIN AND TRANSLIN ASSOCIATED PROTEIN X"/>
    <property type="match status" value="1"/>
</dbReference>
<sequence>MCVLVDAIEEEHYTESKARREDDDWQQTSSIHPMAGVKRNRAEMESKEQEDSPSPYLPMFEHFKSEIDTHHDRRERVIKASRDITAYSKKIIFALQRTKEIGKPLTDRKALTDMTKLKQQIKETFEGVTDDLQGINAHRYQRQISPGIQEFMEAALFEHYLVNQAIMTHSEAATTIPAGITLTYEDYVLGIFDMTGELMKIAITYMATNGKLPGLQGGASVLTDMQTMRTQLELINAGHGPFAKEFEGKLRVTRQSVEKVEISVYSMTVRGKEMPKGWKPDINMRQPVEEIESY</sequence>
<evidence type="ECO:0000256" key="6">
    <source>
        <dbReference type="SAM" id="MobiDB-lite"/>
    </source>
</evidence>
<evidence type="ECO:0000256" key="3">
    <source>
        <dbReference type="ARBA" id="ARBA00005902"/>
    </source>
</evidence>
<dbReference type="AlphaFoldDB" id="A0AAN7YKP1"/>
<dbReference type="SUPFAM" id="SSF74784">
    <property type="entry name" value="Translin"/>
    <property type="match status" value="1"/>
</dbReference>
<evidence type="ECO:0000256" key="5">
    <source>
        <dbReference type="ARBA" id="ARBA00023242"/>
    </source>
</evidence>
<dbReference type="Gene3D" id="1.20.58.200">
    <property type="entry name" value="Translin, domain 2"/>
    <property type="match status" value="1"/>
</dbReference>
<keyword evidence="5" id="KW-0539">Nucleus</keyword>
<evidence type="ECO:0008006" key="9">
    <source>
        <dbReference type="Google" id="ProtNLM"/>
    </source>
</evidence>
<feature type="compositionally biased region" description="Basic and acidic residues" evidence="6">
    <location>
        <begin position="13"/>
        <end position="22"/>
    </location>
</feature>
<gene>
    <name evidence="7" type="ORF">LTR05_000745</name>
</gene>
<evidence type="ECO:0000313" key="8">
    <source>
        <dbReference type="Proteomes" id="UP001309876"/>
    </source>
</evidence>
<evidence type="ECO:0000256" key="2">
    <source>
        <dbReference type="ARBA" id="ARBA00004496"/>
    </source>
</evidence>